<dbReference type="InterPro" id="IPR007694">
    <property type="entry name" value="DNA_helicase_DnaB-like_C"/>
</dbReference>
<evidence type="ECO:0000313" key="3">
    <source>
        <dbReference type="Proteomes" id="UP000198394"/>
    </source>
</evidence>
<dbReference type="Proteomes" id="UP000198394">
    <property type="component" value="Unassembled WGS sequence"/>
</dbReference>
<dbReference type="SUPFAM" id="SSF52540">
    <property type="entry name" value="P-loop containing nucleoside triphosphate hydrolases"/>
    <property type="match status" value="1"/>
</dbReference>
<dbReference type="InterPro" id="IPR027417">
    <property type="entry name" value="P-loop_NTPase"/>
</dbReference>
<name>A0A226QQU6_9BACL</name>
<sequence length="370" mass="42970">MWNNTAANSPINFQTILQQMEQQIQTEQNVFVEDPENKNQIRVANPEKLYNRELNPIESQMLRKIEAVDNYSWKRGKTGGPTTGFPLFDAAIEGGIQPGLIVLAASPNVGKSAFMMQMLKQISEKNENVFCEYNSFDDTAFEMLPRWIACDQHITIAQAKNPERFEDQPEILEKRNEGLKNLYRNIHRFSLRDALDGGTSVESMEERIKELKMYLPEDTRIIIGIDSFYDLTTEKRNLQDKALWDYLAQTVKGWVEEYDITVICTAHLRKLNGNRRPTNDDLKETNRLEYEANLICLLYNEVGIKEEGADIYWLHEDEETKMPVVEVKFSKNKFGSFKGTRFYEFIPSQSYFVEASLEACKRYAALIHQR</sequence>
<dbReference type="Pfam" id="PF03796">
    <property type="entry name" value="DnaB_C"/>
    <property type="match status" value="1"/>
</dbReference>
<dbReference type="EMBL" id="NDYL01000001">
    <property type="protein sequence ID" value="OXB94715.1"/>
    <property type="molecule type" value="Genomic_DNA"/>
</dbReference>
<gene>
    <name evidence="2" type="ORF">B9L23_07565</name>
</gene>
<dbReference type="GO" id="GO:0005829">
    <property type="term" value="C:cytosol"/>
    <property type="evidence" value="ECO:0007669"/>
    <property type="project" value="TreeGrafter"/>
</dbReference>
<evidence type="ECO:0000313" key="2">
    <source>
        <dbReference type="EMBL" id="OXB94715.1"/>
    </source>
</evidence>
<reference evidence="2 3" key="1">
    <citation type="submission" date="2017-04" db="EMBL/GenBank/DDBJ databases">
        <title>The genome sequence of Parageobacillus galactosidasius DSM 18751.</title>
        <authorList>
            <person name="Ramaloko W.T."/>
            <person name="Koen N."/>
            <person name="Polliack S."/>
            <person name="Aliyu H."/>
            <person name="Lebre P."/>
            <person name="Mohr T."/>
            <person name="Oswald F."/>
            <person name="Zwick M."/>
            <person name="Neumann A."/>
            <person name="Syldatk C."/>
            <person name="Cowan D."/>
            <person name="De Maayer P."/>
        </authorList>
    </citation>
    <scope>NUCLEOTIDE SEQUENCE [LARGE SCALE GENOMIC DNA]</scope>
    <source>
        <strain evidence="2 3">DSM 18751</strain>
    </source>
</reference>
<feature type="domain" description="SF4 helicase" evidence="1">
    <location>
        <begin position="74"/>
        <end position="359"/>
    </location>
</feature>
<protein>
    <recommendedName>
        <fullName evidence="1">SF4 helicase domain-containing protein</fullName>
    </recommendedName>
</protein>
<accession>A0A226QQU6</accession>
<keyword evidence="3" id="KW-1185">Reference proteome</keyword>
<dbReference type="RefSeq" id="WP_245842314.1">
    <property type="nucleotide sequence ID" value="NZ_NDYL01000001.1"/>
</dbReference>
<dbReference type="GO" id="GO:0006260">
    <property type="term" value="P:DNA replication"/>
    <property type="evidence" value="ECO:0007669"/>
    <property type="project" value="InterPro"/>
</dbReference>
<dbReference type="PANTHER" id="PTHR30153:SF2">
    <property type="entry name" value="REPLICATIVE DNA HELICASE"/>
    <property type="match status" value="1"/>
</dbReference>
<evidence type="ECO:0000259" key="1">
    <source>
        <dbReference type="PROSITE" id="PS51199"/>
    </source>
</evidence>
<dbReference type="PROSITE" id="PS51199">
    <property type="entry name" value="SF4_HELICASE"/>
    <property type="match status" value="1"/>
</dbReference>
<organism evidence="2 3">
    <name type="scientific">Parageobacillus galactosidasius</name>
    <dbReference type="NCBI Taxonomy" id="883812"/>
    <lineage>
        <taxon>Bacteria</taxon>
        <taxon>Bacillati</taxon>
        <taxon>Bacillota</taxon>
        <taxon>Bacilli</taxon>
        <taxon>Bacillales</taxon>
        <taxon>Anoxybacillaceae</taxon>
        <taxon>Parageobacillus</taxon>
    </lineage>
</organism>
<dbReference type="PANTHER" id="PTHR30153">
    <property type="entry name" value="REPLICATIVE DNA HELICASE DNAB"/>
    <property type="match status" value="1"/>
</dbReference>
<dbReference type="GO" id="GO:0005524">
    <property type="term" value="F:ATP binding"/>
    <property type="evidence" value="ECO:0007669"/>
    <property type="project" value="InterPro"/>
</dbReference>
<comment type="caution">
    <text evidence="2">The sequence shown here is derived from an EMBL/GenBank/DDBJ whole genome shotgun (WGS) entry which is preliminary data.</text>
</comment>
<dbReference type="AlphaFoldDB" id="A0A226QQU6"/>
<proteinExistence type="predicted"/>
<dbReference type="GO" id="GO:0003678">
    <property type="term" value="F:DNA helicase activity"/>
    <property type="evidence" value="ECO:0007669"/>
    <property type="project" value="InterPro"/>
</dbReference>
<dbReference type="Gene3D" id="3.40.50.300">
    <property type="entry name" value="P-loop containing nucleotide triphosphate hydrolases"/>
    <property type="match status" value="1"/>
</dbReference>